<dbReference type="Proteomes" id="UP000004478">
    <property type="component" value="Unassembled WGS sequence"/>
</dbReference>
<keyword evidence="1" id="KW-0812">Transmembrane</keyword>
<dbReference type="AlphaFoldDB" id="K1L3U1"/>
<evidence type="ECO:0000313" key="2">
    <source>
        <dbReference type="EMBL" id="EKB51115.1"/>
    </source>
</evidence>
<gene>
    <name evidence="2" type="ORF">B879_00166</name>
</gene>
<evidence type="ECO:0000256" key="1">
    <source>
        <dbReference type="SAM" id="Phobius"/>
    </source>
</evidence>
<name>K1L3U1_CECL9</name>
<keyword evidence="3" id="KW-1185">Reference proteome</keyword>
<organism evidence="2 3">
    <name type="scientific">Cecembia lonarensis (strain CCUG 58316 / KCTC 22772 / LW9)</name>
    <dbReference type="NCBI Taxonomy" id="1225176"/>
    <lineage>
        <taxon>Bacteria</taxon>
        <taxon>Pseudomonadati</taxon>
        <taxon>Bacteroidota</taxon>
        <taxon>Cytophagia</taxon>
        <taxon>Cytophagales</taxon>
        <taxon>Cyclobacteriaceae</taxon>
        <taxon>Cecembia</taxon>
    </lineage>
</organism>
<feature type="transmembrane region" description="Helical" evidence="1">
    <location>
        <begin position="27"/>
        <end position="48"/>
    </location>
</feature>
<comment type="caution">
    <text evidence="2">The sequence shown here is derived from an EMBL/GenBank/DDBJ whole genome shotgun (WGS) entry which is preliminary data.</text>
</comment>
<keyword evidence="1" id="KW-1133">Transmembrane helix</keyword>
<reference evidence="2 3" key="1">
    <citation type="journal article" date="2012" name="J. Bacteriol.">
        <title>Draft Genome Sequence of Cecembia lonarensis Strain LW9T, Isolated from Lonar Lake, a Haloalkaline Lake in India.</title>
        <authorList>
            <person name="Shivaji S."/>
            <person name="Ara S."/>
            <person name="Singh A."/>
            <person name="Pinnaka A.K."/>
        </authorList>
    </citation>
    <scope>NUCLEOTIDE SEQUENCE [LARGE SCALE GENOMIC DNA]</scope>
    <source>
        <strain evidence="2 3">LW9</strain>
    </source>
</reference>
<protein>
    <submittedName>
        <fullName evidence="2">Uncharacterized protein</fullName>
    </submittedName>
</protein>
<accession>K1L3U1</accession>
<evidence type="ECO:0000313" key="3">
    <source>
        <dbReference type="Proteomes" id="UP000004478"/>
    </source>
</evidence>
<proteinExistence type="predicted"/>
<sequence length="59" mass="6970">MSDVLKISYQNTLKNQMSLVFTIWAEMYWNAIVVGTTRIIIPIVRRLIQRGLFLEHGKY</sequence>
<keyword evidence="1" id="KW-0472">Membrane</keyword>
<dbReference type="EMBL" id="AMGM01000002">
    <property type="protein sequence ID" value="EKB51115.1"/>
    <property type="molecule type" value="Genomic_DNA"/>
</dbReference>